<dbReference type="EMBL" id="JABFAA010000013">
    <property type="protein sequence ID" value="MBA0699614.1"/>
    <property type="molecule type" value="Genomic_DNA"/>
</dbReference>
<accession>A0A7J8YKR8</accession>
<evidence type="ECO:0000313" key="3">
    <source>
        <dbReference type="Proteomes" id="UP000593577"/>
    </source>
</evidence>
<dbReference type="Pfam" id="PF14111">
    <property type="entry name" value="DUF4283"/>
    <property type="match status" value="1"/>
</dbReference>
<name>A0A7J8YKR8_GOSAI</name>
<sequence>MEKKIEGLNLEDGEEEGLLLSIDLGFQRPMYEHYLVGSFFTASVVHFPAMKNTMANLWHPLKGVQILDLGTRGYLFRFFYEMDIDRVTKGTP</sequence>
<dbReference type="AlphaFoldDB" id="A0A7J8YKR8"/>
<protein>
    <recommendedName>
        <fullName evidence="1">DUF4283 domain-containing protein</fullName>
    </recommendedName>
</protein>
<organism evidence="2 3">
    <name type="scientific">Gossypium aridum</name>
    <name type="common">American cotton</name>
    <name type="synonym">Erioxylum aridum</name>
    <dbReference type="NCBI Taxonomy" id="34290"/>
    <lineage>
        <taxon>Eukaryota</taxon>
        <taxon>Viridiplantae</taxon>
        <taxon>Streptophyta</taxon>
        <taxon>Embryophyta</taxon>
        <taxon>Tracheophyta</taxon>
        <taxon>Spermatophyta</taxon>
        <taxon>Magnoliopsida</taxon>
        <taxon>eudicotyledons</taxon>
        <taxon>Gunneridae</taxon>
        <taxon>Pentapetalae</taxon>
        <taxon>rosids</taxon>
        <taxon>malvids</taxon>
        <taxon>Malvales</taxon>
        <taxon>Malvaceae</taxon>
        <taxon>Malvoideae</taxon>
        <taxon>Gossypium</taxon>
    </lineage>
</organism>
<keyword evidence="3" id="KW-1185">Reference proteome</keyword>
<proteinExistence type="predicted"/>
<dbReference type="InterPro" id="IPR025558">
    <property type="entry name" value="DUF4283"/>
</dbReference>
<evidence type="ECO:0000259" key="1">
    <source>
        <dbReference type="Pfam" id="PF14111"/>
    </source>
</evidence>
<feature type="domain" description="DUF4283" evidence="1">
    <location>
        <begin position="32"/>
        <end position="91"/>
    </location>
</feature>
<gene>
    <name evidence="2" type="ORF">Goari_001229</name>
</gene>
<reference evidence="2 3" key="1">
    <citation type="journal article" date="2019" name="Genome Biol. Evol.">
        <title>Insights into the evolution of the New World diploid cottons (Gossypium, subgenus Houzingenia) based on genome sequencing.</title>
        <authorList>
            <person name="Grover C.E."/>
            <person name="Arick M.A. 2nd"/>
            <person name="Thrash A."/>
            <person name="Conover J.L."/>
            <person name="Sanders W.S."/>
            <person name="Peterson D.G."/>
            <person name="Frelichowski J.E."/>
            <person name="Scheffler J.A."/>
            <person name="Scheffler B.E."/>
            <person name="Wendel J.F."/>
        </authorList>
    </citation>
    <scope>NUCLEOTIDE SEQUENCE [LARGE SCALE GENOMIC DNA]</scope>
    <source>
        <strain evidence="2">185</strain>
        <tissue evidence="2">Leaf</tissue>
    </source>
</reference>
<comment type="caution">
    <text evidence="2">The sequence shown here is derived from an EMBL/GenBank/DDBJ whole genome shotgun (WGS) entry which is preliminary data.</text>
</comment>
<dbReference type="Proteomes" id="UP000593577">
    <property type="component" value="Unassembled WGS sequence"/>
</dbReference>
<evidence type="ECO:0000313" key="2">
    <source>
        <dbReference type="EMBL" id="MBA0699614.1"/>
    </source>
</evidence>